<sequence length="441" mass="46206">MKTVEPAALVTLVTTDYSGITRGRSVRASAFAADPGLTVGWVPANQSLTPLDVIAPDGPWGSDGDLRLMPDRAARHAVLLPGAATPLDMVMSDVVELDGAPWAACPRAFLKAALDDLRAEAGLTLAGAFEHEFQVLGEPFPAAPAFSLAALRRADPLGPVVLAALGEAGLEPDTFIAEYGKDQFEVTVGPARGVAVADQAVALREIVREVARLAGLATTFAPKTAPDAVGNGVHIHMSLLDGSGRNALFDPARPGRLSVVGGAFAAGIVRHMPAIVAITAPSVASYLRLKPHNWSSSYTWLGDQDREASLRICPTPTLGGKDPAKSFNMEFRAADATASPHLALGMLVRAGLEGIRAQSPTPPIFAGDPAALTEAERRTLGLYRLPESLEAALGVLEADPVASGFFAPKALSTYLGMKRTEIALTANLDPVALCRRYAEIY</sequence>
<dbReference type="KEGG" id="pstg:E8M01_28720"/>
<proteinExistence type="inferred from homology"/>
<dbReference type="PANTHER" id="PTHR43785">
    <property type="entry name" value="GAMMA-GLUTAMYLPUTRESCINE SYNTHETASE"/>
    <property type="match status" value="1"/>
</dbReference>
<keyword evidence="11" id="KW-1185">Reference proteome</keyword>
<name>A0A4D7B4K1_9HYPH</name>
<dbReference type="GO" id="GO:0004356">
    <property type="term" value="F:glutamine synthetase activity"/>
    <property type="evidence" value="ECO:0007669"/>
    <property type="project" value="InterPro"/>
</dbReference>
<dbReference type="InterPro" id="IPR014746">
    <property type="entry name" value="Gln_synth/guanido_kin_cat_dom"/>
</dbReference>
<dbReference type="Gene3D" id="3.10.20.70">
    <property type="entry name" value="Glutamine synthetase, N-terminal domain"/>
    <property type="match status" value="1"/>
</dbReference>
<dbReference type="EMBL" id="CP039690">
    <property type="protein sequence ID" value="QCI67861.1"/>
    <property type="molecule type" value="Genomic_DNA"/>
</dbReference>
<comment type="cofactor">
    <cofactor evidence="1">
        <name>Mg(2+)</name>
        <dbReference type="ChEBI" id="CHEBI:18420"/>
    </cofactor>
</comment>
<evidence type="ECO:0000313" key="11">
    <source>
        <dbReference type="Proteomes" id="UP000298781"/>
    </source>
</evidence>
<gene>
    <name evidence="10" type="ORF">E8M01_28720</name>
</gene>
<dbReference type="InterPro" id="IPR008147">
    <property type="entry name" value="Gln_synt_N"/>
</dbReference>
<accession>A0A4D7B4K1</accession>
<dbReference type="Proteomes" id="UP000298781">
    <property type="component" value="Chromosome"/>
</dbReference>
<evidence type="ECO:0000313" key="10">
    <source>
        <dbReference type="EMBL" id="QCI67861.1"/>
    </source>
</evidence>
<comment type="function">
    <text evidence="2">Catalyzes the ATP-dependent biosynthesis of glutamine from glutamate and ammonia.</text>
</comment>
<evidence type="ECO:0000256" key="8">
    <source>
        <dbReference type="RuleBase" id="RU000384"/>
    </source>
</evidence>
<dbReference type="GO" id="GO:0006542">
    <property type="term" value="P:glutamine biosynthetic process"/>
    <property type="evidence" value="ECO:0007669"/>
    <property type="project" value="InterPro"/>
</dbReference>
<feature type="domain" description="GS catalytic" evidence="9">
    <location>
        <begin position="106"/>
        <end position="441"/>
    </location>
</feature>
<evidence type="ECO:0000256" key="3">
    <source>
        <dbReference type="ARBA" id="ARBA00022598"/>
    </source>
</evidence>
<keyword evidence="4" id="KW-0547">Nucleotide-binding</keyword>
<protein>
    <submittedName>
        <fullName evidence="10">Glutamine synthetase</fullName>
    </submittedName>
</protein>
<reference evidence="10 11" key="1">
    <citation type="submission" date="2019-04" db="EMBL/GenBank/DDBJ databases">
        <title>Phreatobacter aquaticus sp. nov.</title>
        <authorList>
            <person name="Choi A."/>
        </authorList>
    </citation>
    <scope>NUCLEOTIDE SEQUENCE [LARGE SCALE GENOMIC DNA]</scope>
    <source>
        <strain evidence="10 11">KCTC 52518</strain>
    </source>
</reference>
<dbReference type="Gene3D" id="3.30.590.10">
    <property type="entry name" value="Glutamine synthetase/guanido kinase, catalytic domain"/>
    <property type="match status" value="1"/>
</dbReference>
<dbReference type="PROSITE" id="PS51987">
    <property type="entry name" value="GS_CATALYTIC"/>
    <property type="match status" value="1"/>
</dbReference>
<dbReference type="AlphaFoldDB" id="A0A4D7B4K1"/>
<organism evidence="10 11">
    <name type="scientific">Phreatobacter stygius</name>
    <dbReference type="NCBI Taxonomy" id="1940610"/>
    <lineage>
        <taxon>Bacteria</taxon>
        <taxon>Pseudomonadati</taxon>
        <taxon>Pseudomonadota</taxon>
        <taxon>Alphaproteobacteria</taxon>
        <taxon>Hyphomicrobiales</taxon>
        <taxon>Phreatobacteraceae</taxon>
        <taxon>Phreatobacter</taxon>
    </lineage>
</organism>
<evidence type="ECO:0000256" key="5">
    <source>
        <dbReference type="ARBA" id="ARBA00022840"/>
    </source>
</evidence>
<dbReference type="InterPro" id="IPR008146">
    <property type="entry name" value="Gln_synth_cat_dom"/>
</dbReference>
<evidence type="ECO:0000256" key="4">
    <source>
        <dbReference type="ARBA" id="ARBA00022741"/>
    </source>
</evidence>
<dbReference type="SMART" id="SM01230">
    <property type="entry name" value="Gln-synt_C"/>
    <property type="match status" value="1"/>
</dbReference>
<keyword evidence="3" id="KW-0436">Ligase</keyword>
<evidence type="ECO:0000256" key="6">
    <source>
        <dbReference type="ARBA" id="ARBA00023231"/>
    </source>
</evidence>
<evidence type="ECO:0000259" key="9">
    <source>
        <dbReference type="PROSITE" id="PS51987"/>
    </source>
</evidence>
<keyword evidence="5" id="KW-0067">ATP-binding</keyword>
<dbReference type="Pfam" id="PF16952">
    <property type="entry name" value="Gln-synt_N_2"/>
    <property type="match status" value="1"/>
</dbReference>
<comment type="similarity">
    <text evidence="7 8">Belongs to the glutamine synthetase family.</text>
</comment>
<dbReference type="Pfam" id="PF00120">
    <property type="entry name" value="Gln-synt_C"/>
    <property type="match status" value="1"/>
</dbReference>
<dbReference type="GO" id="GO:0005524">
    <property type="term" value="F:ATP binding"/>
    <property type="evidence" value="ECO:0007669"/>
    <property type="project" value="UniProtKB-KW"/>
</dbReference>
<evidence type="ECO:0000256" key="7">
    <source>
        <dbReference type="PROSITE-ProRule" id="PRU01331"/>
    </source>
</evidence>
<evidence type="ECO:0000256" key="2">
    <source>
        <dbReference type="ARBA" id="ARBA00003117"/>
    </source>
</evidence>
<dbReference type="InterPro" id="IPR036651">
    <property type="entry name" value="Gln_synt_N_sf"/>
</dbReference>
<dbReference type="SUPFAM" id="SSF55931">
    <property type="entry name" value="Glutamine synthetase/guanido kinase"/>
    <property type="match status" value="1"/>
</dbReference>
<keyword evidence="6" id="KW-0535">Nitrogen fixation</keyword>
<evidence type="ECO:0000256" key="1">
    <source>
        <dbReference type="ARBA" id="ARBA00001946"/>
    </source>
</evidence>
<dbReference type="PANTHER" id="PTHR43785:SF12">
    <property type="entry name" value="TYPE-1 GLUTAMINE SYNTHETASE 2"/>
    <property type="match status" value="1"/>
</dbReference>
<dbReference type="RefSeq" id="WP_136963285.1">
    <property type="nucleotide sequence ID" value="NZ_CP039690.1"/>
</dbReference>
<dbReference type="OrthoDB" id="9789509at2"/>